<name>A0ABV8YCN4_9DEIO</name>
<gene>
    <name evidence="2" type="ORF">ACFO0P_15815</name>
</gene>
<evidence type="ECO:0000259" key="1">
    <source>
        <dbReference type="SMART" id="SM00382"/>
    </source>
</evidence>
<sequence length="495" mass="52147">MREEIPLALHCPLDPQSSTRTYGPGLGYAVYTLLRGWVTVRASGAQLSVSYPSSSASKAAREVCASGDRWGGDLSSSSATPHLAVVSALLGSPHFPHSRNALKRFVTQVEQHTSERWPYTQVLGGLTNAPEVKQALLGLSDALYFEIKAAGASGAVQDGGQVGALPDLPLGPLIEDLLGRGAAQAAGPVRGLGLEARLRRLMRRGGAALLRGPKGTFKTSTAKRAALAEGAALSVVCGAPGMEDVDLIGGLYPGDTGLVWRDGPVTRAIAAAQDGPSVLLVDEALRFHAEHFNRFVTLLDRYSADEARAMGVPDALLPDEAARYQLLTLPTGDVLAAPAERLTVIFTTNAGDEYIQTSSGFDAAMLSRIDLVIEVLEADLQVLLPLLDQAGGDPRLTTVAVSLMQWTQAELAEPGCLLCSHLDARKALSFLREARENLSYGLDLRGALLDACTHVVLGVICPLDSAGRLDAGACAAVMNELQALIDQLGEWHPAG</sequence>
<reference evidence="3" key="1">
    <citation type="journal article" date="2019" name="Int. J. Syst. Evol. Microbiol.">
        <title>The Global Catalogue of Microorganisms (GCM) 10K type strain sequencing project: providing services to taxonomists for standard genome sequencing and annotation.</title>
        <authorList>
            <consortium name="The Broad Institute Genomics Platform"/>
            <consortium name="The Broad Institute Genome Sequencing Center for Infectious Disease"/>
            <person name="Wu L."/>
            <person name="Ma J."/>
        </authorList>
    </citation>
    <scope>NUCLEOTIDE SEQUENCE [LARGE SCALE GENOMIC DNA]</scope>
    <source>
        <strain evidence="3">CCUG 39970</strain>
    </source>
</reference>
<dbReference type="SUPFAM" id="SSF52540">
    <property type="entry name" value="P-loop containing nucleoside triphosphate hydrolases"/>
    <property type="match status" value="1"/>
</dbReference>
<dbReference type="InterPro" id="IPR011704">
    <property type="entry name" value="ATPase_dyneun-rel_AAA"/>
</dbReference>
<accession>A0ABV8YCN4</accession>
<protein>
    <submittedName>
        <fullName evidence="2">AAA family ATPase</fullName>
    </submittedName>
</protein>
<keyword evidence="3" id="KW-1185">Reference proteome</keyword>
<proteinExistence type="predicted"/>
<dbReference type="Proteomes" id="UP001595939">
    <property type="component" value="Unassembled WGS sequence"/>
</dbReference>
<feature type="domain" description="AAA+ ATPase" evidence="1">
    <location>
        <begin position="204"/>
        <end position="379"/>
    </location>
</feature>
<dbReference type="Gene3D" id="3.40.50.300">
    <property type="entry name" value="P-loop containing nucleotide triphosphate hydrolases"/>
    <property type="match status" value="1"/>
</dbReference>
<comment type="caution">
    <text evidence="2">The sequence shown here is derived from an EMBL/GenBank/DDBJ whole genome shotgun (WGS) entry which is preliminary data.</text>
</comment>
<dbReference type="InterPro" id="IPR027417">
    <property type="entry name" value="P-loop_NTPase"/>
</dbReference>
<dbReference type="Pfam" id="PF07728">
    <property type="entry name" value="AAA_5"/>
    <property type="match status" value="1"/>
</dbReference>
<dbReference type="InterPro" id="IPR003593">
    <property type="entry name" value="AAA+_ATPase"/>
</dbReference>
<dbReference type="EMBL" id="JBHSEG010000008">
    <property type="protein sequence ID" value="MFC4455245.1"/>
    <property type="molecule type" value="Genomic_DNA"/>
</dbReference>
<evidence type="ECO:0000313" key="2">
    <source>
        <dbReference type="EMBL" id="MFC4455245.1"/>
    </source>
</evidence>
<organism evidence="2 3">
    <name type="scientific">Deinococcus sonorensis</name>
    <dbReference type="NCBI Taxonomy" id="309891"/>
    <lineage>
        <taxon>Bacteria</taxon>
        <taxon>Thermotogati</taxon>
        <taxon>Deinococcota</taxon>
        <taxon>Deinococci</taxon>
        <taxon>Deinococcales</taxon>
        <taxon>Deinococcaceae</taxon>
        <taxon>Deinococcus</taxon>
    </lineage>
</organism>
<dbReference type="RefSeq" id="WP_380129959.1">
    <property type="nucleotide sequence ID" value="NZ_JBHSEG010000008.1"/>
</dbReference>
<evidence type="ECO:0000313" key="3">
    <source>
        <dbReference type="Proteomes" id="UP001595939"/>
    </source>
</evidence>
<dbReference type="SMART" id="SM00382">
    <property type="entry name" value="AAA"/>
    <property type="match status" value="1"/>
</dbReference>